<accession>A0A317NRL9</accession>
<gene>
    <name evidence="2" type="ORF">DFR69_103540</name>
</gene>
<dbReference type="Pfam" id="PF05368">
    <property type="entry name" value="NmrA"/>
    <property type="match status" value="1"/>
</dbReference>
<dbReference type="Gene3D" id="3.40.50.720">
    <property type="entry name" value="NAD(P)-binding Rossmann-like Domain"/>
    <property type="match status" value="1"/>
</dbReference>
<evidence type="ECO:0000313" key="2">
    <source>
        <dbReference type="EMBL" id="PWV77940.1"/>
    </source>
</evidence>
<dbReference type="SUPFAM" id="SSF51735">
    <property type="entry name" value="NAD(P)-binding Rossmann-fold domains"/>
    <property type="match status" value="1"/>
</dbReference>
<dbReference type="Gene3D" id="3.90.25.10">
    <property type="entry name" value="UDP-galactose 4-epimerase, domain 1"/>
    <property type="match status" value="1"/>
</dbReference>
<organism evidence="2 3">
    <name type="scientific">Nocardia neocaledoniensis</name>
    <dbReference type="NCBI Taxonomy" id="236511"/>
    <lineage>
        <taxon>Bacteria</taxon>
        <taxon>Bacillati</taxon>
        <taxon>Actinomycetota</taxon>
        <taxon>Actinomycetes</taxon>
        <taxon>Mycobacteriales</taxon>
        <taxon>Nocardiaceae</taxon>
        <taxon>Nocardia</taxon>
    </lineage>
</organism>
<sequence>MTTLITGATGNTGRQVVRELLARGEKVRALTRDAAAARALVGPEVELATGTHNEPATIGDAWQGVDRLHVTVTAGLAEVGPELIGRAVDAGVRRITVVWGGGVGPVEQAIAESGVEWTRLEPQEFMSNTLSWLEPILTDGVVREPYDHPSAVVHEADIGAVAAVALLEEGHHGRAYNLTGPAAITPHERIAILAEAAGRPIEFARITHQQAVDRLRATGVSEADAEYVIGWYAESSPESYTVDPTVEQVLSRPARTFAQWAAEHGHRFART</sequence>
<evidence type="ECO:0000259" key="1">
    <source>
        <dbReference type="Pfam" id="PF05368"/>
    </source>
</evidence>
<evidence type="ECO:0000313" key="3">
    <source>
        <dbReference type="Proteomes" id="UP000246410"/>
    </source>
</evidence>
<keyword evidence="3" id="KW-1185">Reference proteome</keyword>
<dbReference type="InterPro" id="IPR008030">
    <property type="entry name" value="NmrA-like"/>
</dbReference>
<dbReference type="RefSeq" id="WP_110037347.1">
    <property type="nucleotide sequence ID" value="NZ_QGTL01000003.1"/>
</dbReference>
<dbReference type="PANTHER" id="PTHR43162">
    <property type="match status" value="1"/>
</dbReference>
<reference evidence="2 3" key="1">
    <citation type="submission" date="2018-05" db="EMBL/GenBank/DDBJ databases">
        <title>Genomic Encyclopedia of Type Strains, Phase IV (KMG-IV): sequencing the most valuable type-strain genomes for metagenomic binning, comparative biology and taxonomic classification.</title>
        <authorList>
            <person name="Goeker M."/>
        </authorList>
    </citation>
    <scope>NUCLEOTIDE SEQUENCE [LARGE SCALE GENOMIC DNA]</scope>
    <source>
        <strain evidence="2 3">DSM 44717</strain>
    </source>
</reference>
<name>A0A317NRL9_9NOCA</name>
<dbReference type="PANTHER" id="PTHR43162:SF1">
    <property type="entry name" value="PRESTALK A DIFFERENTIATION PROTEIN A"/>
    <property type="match status" value="1"/>
</dbReference>
<feature type="domain" description="NmrA-like" evidence="1">
    <location>
        <begin position="3"/>
        <end position="95"/>
    </location>
</feature>
<dbReference type="InterPro" id="IPR036291">
    <property type="entry name" value="NAD(P)-bd_dom_sf"/>
</dbReference>
<comment type="caution">
    <text evidence="2">The sequence shown here is derived from an EMBL/GenBank/DDBJ whole genome shotgun (WGS) entry which is preliminary data.</text>
</comment>
<dbReference type="Proteomes" id="UP000246410">
    <property type="component" value="Unassembled WGS sequence"/>
</dbReference>
<dbReference type="InterPro" id="IPR051604">
    <property type="entry name" value="Ergot_Alk_Oxidoreductase"/>
</dbReference>
<dbReference type="EMBL" id="QGTL01000003">
    <property type="protein sequence ID" value="PWV77940.1"/>
    <property type="molecule type" value="Genomic_DNA"/>
</dbReference>
<protein>
    <submittedName>
        <fullName evidence="2">Uncharacterized protein YbjT (DUF2867 family)</fullName>
    </submittedName>
</protein>
<dbReference type="AlphaFoldDB" id="A0A317NRL9"/>
<proteinExistence type="predicted"/>